<gene>
    <name evidence="1" type="ORF">DSM107010_05020</name>
</gene>
<organism evidence="1 2">
    <name type="scientific">Chroococcidiopsis cubana SAG 39.79</name>
    <dbReference type="NCBI Taxonomy" id="388085"/>
    <lineage>
        <taxon>Bacteria</taxon>
        <taxon>Bacillati</taxon>
        <taxon>Cyanobacteriota</taxon>
        <taxon>Cyanophyceae</taxon>
        <taxon>Chroococcidiopsidales</taxon>
        <taxon>Chroococcidiopsidaceae</taxon>
        <taxon>Chroococcidiopsis</taxon>
    </lineage>
</organism>
<keyword evidence="2" id="KW-1185">Reference proteome</keyword>
<comment type="caution">
    <text evidence="1">The sequence shown here is derived from an EMBL/GenBank/DDBJ whole genome shotgun (WGS) entry which is preliminary data.</text>
</comment>
<evidence type="ECO:0000313" key="1">
    <source>
        <dbReference type="EMBL" id="RUT14019.1"/>
    </source>
</evidence>
<dbReference type="AlphaFoldDB" id="A0AB37URC8"/>
<evidence type="ECO:0000313" key="2">
    <source>
        <dbReference type="Proteomes" id="UP000282574"/>
    </source>
</evidence>
<proteinExistence type="predicted"/>
<dbReference type="Proteomes" id="UP000282574">
    <property type="component" value="Unassembled WGS sequence"/>
</dbReference>
<reference evidence="1 2" key="1">
    <citation type="journal article" date="2019" name="Genome Biol. Evol.">
        <title>Day and night: Metabolic profiles and evolutionary relationships of six axenic non-marine cyanobacteria.</title>
        <authorList>
            <person name="Will S.E."/>
            <person name="Henke P."/>
            <person name="Boedeker C."/>
            <person name="Huang S."/>
            <person name="Brinkmann H."/>
            <person name="Rohde M."/>
            <person name="Jarek M."/>
            <person name="Friedl T."/>
            <person name="Seufert S."/>
            <person name="Schumacher M."/>
            <person name="Overmann J."/>
            <person name="Neumann-Schaal M."/>
            <person name="Petersen J."/>
        </authorList>
    </citation>
    <scope>NUCLEOTIDE SEQUENCE [LARGE SCALE GENOMIC DNA]</scope>
    <source>
        <strain evidence="1 2">SAG 39.79</strain>
    </source>
</reference>
<accession>A0AB37URC8</accession>
<name>A0AB37URC8_9CYAN</name>
<sequence length="59" mass="6969">MKDISPPNPRSHNSQSPVTRWQLIDAISKLYVIRDDPKQLRTSLNKSKKPYCNEMRKEE</sequence>
<protein>
    <submittedName>
        <fullName evidence="1">Uncharacterized protein</fullName>
    </submittedName>
</protein>
<dbReference type="EMBL" id="RSCK01000003">
    <property type="protein sequence ID" value="RUT14019.1"/>
    <property type="molecule type" value="Genomic_DNA"/>
</dbReference>